<dbReference type="InterPro" id="IPR058038">
    <property type="entry name" value="BREX_BrxC_wHTH"/>
</dbReference>
<dbReference type="InterPro" id="IPR058037">
    <property type="entry name" value="BREX_BrxC_helical"/>
</dbReference>
<evidence type="ECO:0000259" key="2">
    <source>
        <dbReference type="Pfam" id="PF25791"/>
    </source>
</evidence>
<dbReference type="Proteomes" id="UP001589776">
    <property type="component" value="Unassembled WGS sequence"/>
</dbReference>
<accession>A0ABV6DIF3</accession>
<dbReference type="NCBIfam" id="NF033441">
    <property type="entry name" value="BREX_BrxC"/>
    <property type="match status" value="1"/>
</dbReference>
<keyword evidence="6" id="KW-1185">Reference proteome</keyword>
<organism evidence="5 6">
    <name type="scientific">Paenibacillus chartarius</name>
    <dbReference type="NCBI Taxonomy" id="747481"/>
    <lineage>
        <taxon>Bacteria</taxon>
        <taxon>Bacillati</taxon>
        <taxon>Bacillota</taxon>
        <taxon>Bacilli</taxon>
        <taxon>Bacillales</taxon>
        <taxon>Paenibacillaceae</taxon>
        <taxon>Paenibacillus</taxon>
    </lineage>
</organism>
<evidence type="ECO:0000259" key="3">
    <source>
        <dbReference type="Pfam" id="PF25792"/>
    </source>
</evidence>
<feature type="domain" description="Probable ATP-binding protein BrxC alpha-helical" evidence="3">
    <location>
        <begin position="866"/>
        <end position="989"/>
    </location>
</feature>
<evidence type="ECO:0000256" key="1">
    <source>
        <dbReference type="SAM" id="Coils"/>
    </source>
</evidence>
<gene>
    <name evidence="5" type="primary">brxC</name>
    <name evidence="5" type="ORF">ACFFK0_08120</name>
</gene>
<dbReference type="InterPro" id="IPR047679">
    <property type="entry name" value="BREX_BrxC"/>
</dbReference>
<name>A0ABV6DIF3_9BACL</name>
<feature type="coiled-coil region" evidence="1">
    <location>
        <begin position="1157"/>
        <end position="1184"/>
    </location>
</feature>
<comment type="caution">
    <text evidence="5">The sequence shown here is derived from an EMBL/GenBank/DDBJ whole genome shotgun (WGS) entry which is preliminary data.</text>
</comment>
<dbReference type="Pfam" id="PF25791">
    <property type="entry name" value="WHD_BREX_BrxC"/>
    <property type="match status" value="1"/>
</dbReference>
<evidence type="ECO:0000313" key="5">
    <source>
        <dbReference type="EMBL" id="MFC0212426.1"/>
    </source>
</evidence>
<protein>
    <submittedName>
        <fullName evidence="5">BREX system P-loop protein BrxC</fullName>
    </submittedName>
</protein>
<reference evidence="5 6" key="1">
    <citation type="submission" date="2024-09" db="EMBL/GenBank/DDBJ databases">
        <authorList>
            <person name="Sun Q."/>
            <person name="Mori K."/>
        </authorList>
    </citation>
    <scope>NUCLEOTIDE SEQUENCE [LARGE SCALE GENOMIC DNA]</scope>
    <source>
        <strain evidence="5 6">CCM 7759</strain>
    </source>
</reference>
<evidence type="ECO:0000259" key="4">
    <source>
        <dbReference type="Pfam" id="PF25796"/>
    </source>
</evidence>
<dbReference type="Pfam" id="PF25796">
    <property type="entry name" value="BREX_BrxC_4th"/>
    <property type="match status" value="1"/>
</dbReference>
<dbReference type="InterPro" id="IPR058036">
    <property type="entry name" value="BREX_BrxC_4th"/>
</dbReference>
<dbReference type="Pfam" id="PF25792">
    <property type="entry name" value="BREX_BrxC_helical"/>
    <property type="match status" value="1"/>
</dbReference>
<keyword evidence="1" id="KW-0175">Coiled coil</keyword>
<dbReference type="RefSeq" id="WP_377469586.1">
    <property type="nucleotide sequence ID" value="NZ_JBHLWN010000031.1"/>
</dbReference>
<sequence>MKIAQIFKKDIFRNINGVVQAGQVDLDTIKNELDEYVMTEEGTYYLKTFYKNYLAVYNQPSTNIGVWISGFFGSGKSHFLKILSYLLDNKEVAGRRPVDYFTEKTSDIELLDMMHFAAAKPSDAILFNIDSKSSANSTDKERIVEVFLRVFNGHLGYSDTLWVAEIERQIDSEGKYEEFKREIEKCSGSPWEEIRVKFRLKQKVIIQSLVNIGIDEESARKLLDTGKESFEMTSEKLSQLIAEYCQARGPEYRLIFLVDEVGQYIGTDSALMLNLQTVVEDIGNRCRGQAWVFVTSQEKIESVTTLHSTTDFSKIQGRFATRINLSSSNTDEVIKRRILEKTDVAANSLEVRYDQEEQMIRNRLSFEPNSTQLRHAYRTSQEFVELYPFIPYQVELLKEVFNKIRTQGEGGAHLAHGERSLLKAFQEACQLNADEDITNLVTMAEFYPSIRNFLEGSITSTIAKAEDRARNHEGLEMFDVDVLKVLYMIKGIDVIKSTATNVATLLMPTVDTERSPLEYRVKESLSRLQQAMLIEQNADQTYTFLSDEEQEINREIRNESVNETAVREHLGKLFYERMYAKPKFDYNKNTSFSFNKRYDNYIHGQMTNPLTMQVYSVNISDAEASLEANSGRLVLCLDPELIAEAESAVRYVQQVQTYVRRKKGPNSTQNQIKIYEAKQSQITDFEKKAERLLERACDLAKFFIQGQERTFSGSFENKVNSAMEMLVRSTYSKLGYVNEPINLKDERNEWKRLAQDGLLLTTDGVQNQHAYDEIKMRMEEAFRLNENVPLKSLIEKYSTAPYGWNDRDIIGLLFALFSEGKVKFTYAREAFIPEHPQFFERFSKLQERDRILVIPVGEVDPKVRRDCLSIFRELFGRHQVGESYEEMAAAINETLKSVFQDPLDDIKERRKQSNDYPYPGDTEISRITTGVFRIIQILDAEEKVNQFIQAVDDFDEWLEELGRLNSFYKKKPIEYFDGAVALLRKYDRDFALMNSEEILGYRRRITDILSNPKPYSLIPQLPELKDQLTKAIDKYVLQKREEILNQVKVLETQNNSLLDYYRNNESVANMIRMQIAEHDQLKHRISIETSLLAMRALQQEISECSKKMNDEARRMEVEQKSREKEKYKEGNSKPLALREKKIKYISEKELYHFFFQKKTKIETLDELDEALRSLRETLMKQLQENTLHMTE</sequence>
<proteinExistence type="predicted"/>
<evidence type="ECO:0000313" key="6">
    <source>
        <dbReference type="Proteomes" id="UP001589776"/>
    </source>
</evidence>
<feature type="domain" description="Probable ATP-binding protein BrxC 4th six-stranded beta-sheet" evidence="4">
    <location>
        <begin position="560"/>
        <end position="726"/>
    </location>
</feature>
<dbReference type="EMBL" id="JBHLWN010000031">
    <property type="protein sequence ID" value="MFC0212426.1"/>
    <property type="molecule type" value="Genomic_DNA"/>
</dbReference>
<feature type="domain" description="Probable ATP-binding protein BrxC winged helix-turn-helix" evidence="2">
    <location>
        <begin position="733"/>
        <end position="853"/>
    </location>
</feature>